<evidence type="ECO:0000313" key="1">
    <source>
        <dbReference type="EMBL" id="CAG09540.1"/>
    </source>
</evidence>
<reference evidence="1" key="2">
    <citation type="submission" date="2004-02" db="EMBL/GenBank/DDBJ databases">
        <authorList>
            <consortium name="Genoscope"/>
            <consortium name="Whitehead Institute Centre for Genome Research"/>
        </authorList>
    </citation>
    <scope>NUCLEOTIDE SEQUENCE</scope>
</reference>
<dbReference type="AlphaFoldDB" id="Q4RPZ2"/>
<dbReference type="KEGG" id="tng:GSTEN00030862G001"/>
<gene>
    <name evidence="1" type="ORF">GSTENG00030862001</name>
</gene>
<name>Q4RPZ2_TETNG</name>
<protein>
    <submittedName>
        <fullName evidence="1">(spotted green pufferfish) hypothetical protein</fullName>
    </submittedName>
</protein>
<sequence>MAVTRRAVSMVTGCNQSEGEVGGWGISIPRTTQSCSIGSAAHRQSLSLQHQI</sequence>
<organism evidence="1">
    <name type="scientific">Tetraodon nigroviridis</name>
    <name type="common">Spotted green pufferfish</name>
    <name type="synonym">Chelonodon nigroviridis</name>
    <dbReference type="NCBI Taxonomy" id="99883"/>
    <lineage>
        <taxon>Eukaryota</taxon>
        <taxon>Metazoa</taxon>
        <taxon>Chordata</taxon>
        <taxon>Craniata</taxon>
        <taxon>Vertebrata</taxon>
        <taxon>Euteleostomi</taxon>
        <taxon>Actinopterygii</taxon>
        <taxon>Neopterygii</taxon>
        <taxon>Teleostei</taxon>
        <taxon>Neoteleostei</taxon>
        <taxon>Acanthomorphata</taxon>
        <taxon>Eupercaria</taxon>
        <taxon>Tetraodontiformes</taxon>
        <taxon>Tetradontoidea</taxon>
        <taxon>Tetraodontidae</taxon>
        <taxon>Tetraodon</taxon>
    </lineage>
</organism>
<proteinExistence type="predicted"/>
<comment type="caution">
    <text evidence="1">The sequence shown here is derived from an EMBL/GenBank/DDBJ whole genome shotgun (WGS) entry which is preliminary data.</text>
</comment>
<accession>Q4RPZ2</accession>
<reference evidence="1" key="1">
    <citation type="journal article" date="2004" name="Nature">
        <title>Genome duplication in the teleost fish Tetraodon nigroviridis reveals the early vertebrate proto-karyotype.</title>
        <authorList>
            <person name="Jaillon O."/>
            <person name="Aury J.-M."/>
            <person name="Brunet F."/>
            <person name="Petit J.-L."/>
            <person name="Stange-Thomann N."/>
            <person name="Mauceli E."/>
            <person name="Bouneau L."/>
            <person name="Fischer C."/>
            <person name="Ozouf-Costaz C."/>
            <person name="Bernot A."/>
            <person name="Nicaud S."/>
            <person name="Jaffe D."/>
            <person name="Fisher S."/>
            <person name="Lutfalla G."/>
            <person name="Dossat C."/>
            <person name="Segurens B."/>
            <person name="Dasilva C."/>
            <person name="Salanoubat M."/>
            <person name="Levy M."/>
            <person name="Boudet N."/>
            <person name="Castellano S."/>
            <person name="Anthouard V."/>
            <person name="Jubin C."/>
            <person name="Castelli V."/>
            <person name="Katinka M."/>
            <person name="Vacherie B."/>
            <person name="Biemont C."/>
            <person name="Skalli Z."/>
            <person name="Cattolico L."/>
            <person name="Poulain J."/>
            <person name="De Berardinis V."/>
            <person name="Cruaud C."/>
            <person name="Duprat S."/>
            <person name="Brottier P."/>
            <person name="Coutanceau J.-P."/>
            <person name="Gouzy J."/>
            <person name="Parra G."/>
            <person name="Lardier G."/>
            <person name="Chapple C."/>
            <person name="McKernan K.J."/>
            <person name="McEwan P."/>
            <person name="Bosak S."/>
            <person name="Kellis M."/>
            <person name="Volff J.-N."/>
            <person name="Guigo R."/>
            <person name="Zody M.C."/>
            <person name="Mesirov J."/>
            <person name="Lindblad-Toh K."/>
            <person name="Birren B."/>
            <person name="Nusbaum C."/>
            <person name="Kahn D."/>
            <person name="Robinson-Rechavi M."/>
            <person name="Laudet V."/>
            <person name="Schachter V."/>
            <person name="Quetier F."/>
            <person name="Saurin W."/>
            <person name="Scarpelli C."/>
            <person name="Wincker P."/>
            <person name="Lander E.S."/>
            <person name="Weissenbach J."/>
            <person name="Roest Crollius H."/>
        </authorList>
    </citation>
    <scope>NUCLEOTIDE SEQUENCE [LARGE SCALE GENOMIC DNA]</scope>
</reference>
<dbReference type="EMBL" id="CAAE01015006">
    <property type="protein sequence ID" value="CAG09540.1"/>
    <property type="molecule type" value="Genomic_DNA"/>
</dbReference>